<gene>
    <name evidence="3" type="ORF">CJ203_04135</name>
</gene>
<dbReference type="PANTHER" id="PTHR44196:SF1">
    <property type="entry name" value="DEHYDROGENASE_REDUCTASE SDR FAMILY MEMBER 7B"/>
    <property type="match status" value="1"/>
</dbReference>
<dbReference type="InterPro" id="IPR036291">
    <property type="entry name" value="NAD(P)-bd_dom_sf"/>
</dbReference>
<sequence length="294" mass="31530">MKNSYAVVTGAASGIGKQVAIQLAADGWPVVITDINDEGLRDTAREIGSAVLDATALDVSDQPKVAEWGQGIADKHGVPHSVYHVGGISMWGSVAAMPLEKWQKLIDVNLMGTVHIIRALVPLMMDDGPLTGAAAKELGPRRLVCVASSAGILGLPWHAAYSASKGGVLSMLEVLRFDLAPYGIKVHAVAPGAVDTGLVRTIDIDGIDQNNPRVQKAKKLFQRHAVSPAKCAQIILRGVRRNKYLITTGADVKIGRWAQVNLPFVYRWVMTGLNRAFQWVAKDAARQEAHGARP</sequence>
<evidence type="ECO:0000313" key="3">
    <source>
        <dbReference type="EMBL" id="PMC64846.1"/>
    </source>
</evidence>
<dbReference type="EMBL" id="PNHG01000004">
    <property type="protein sequence ID" value="PMC64846.1"/>
    <property type="molecule type" value="Genomic_DNA"/>
</dbReference>
<dbReference type="RefSeq" id="WP_102723656.1">
    <property type="nucleotide sequence ID" value="NZ_PNHG01000004.1"/>
</dbReference>
<evidence type="ECO:0000256" key="2">
    <source>
        <dbReference type="ARBA" id="ARBA00023002"/>
    </source>
</evidence>
<dbReference type="InterPro" id="IPR020904">
    <property type="entry name" value="Sc_DH/Rdtase_CS"/>
</dbReference>
<dbReference type="Pfam" id="PF00106">
    <property type="entry name" value="adh_short"/>
    <property type="match status" value="1"/>
</dbReference>
<dbReference type="Proteomes" id="UP000235836">
    <property type="component" value="Unassembled WGS sequence"/>
</dbReference>
<comment type="similarity">
    <text evidence="1">Belongs to the short-chain dehydrogenases/reductases (SDR) family.</text>
</comment>
<dbReference type="AlphaFoldDB" id="A0A2N6T698"/>
<dbReference type="CDD" id="cd05233">
    <property type="entry name" value="SDR_c"/>
    <property type="match status" value="1"/>
</dbReference>
<dbReference type="Gene3D" id="3.40.50.720">
    <property type="entry name" value="NAD(P)-binding Rossmann-like Domain"/>
    <property type="match status" value="1"/>
</dbReference>
<protein>
    <submittedName>
        <fullName evidence="3">Short chain dehydrogenase</fullName>
    </submittedName>
</protein>
<evidence type="ECO:0000256" key="1">
    <source>
        <dbReference type="ARBA" id="ARBA00006484"/>
    </source>
</evidence>
<dbReference type="NCBIfam" id="NF005881">
    <property type="entry name" value="PRK07832.1"/>
    <property type="match status" value="1"/>
</dbReference>
<dbReference type="PANTHER" id="PTHR44196">
    <property type="entry name" value="DEHYDROGENASE/REDUCTASE SDR FAMILY MEMBER 7B"/>
    <property type="match status" value="1"/>
</dbReference>
<dbReference type="PRINTS" id="PR00081">
    <property type="entry name" value="GDHRDH"/>
</dbReference>
<comment type="caution">
    <text evidence="3">The sequence shown here is derived from an EMBL/GenBank/DDBJ whole genome shotgun (WGS) entry which is preliminary data.</text>
</comment>
<dbReference type="SUPFAM" id="SSF51735">
    <property type="entry name" value="NAD(P)-binding Rossmann-fold domains"/>
    <property type="match status" value="1"/>
</dbReference>
<keyword evidence="4" id="KW-1185">Reference proteome</keyword>
<accession>A0A2N6T698</accession>
<dbReference type="GO" id="GO:0016020">
    <property type="term" value="C:membrane"/>
    <property type="evidence" value="ECO:0007669"/>
    <property type="project" value="TreeGrafter"/>
</dbReference>
<dbReference type="GO" id="GO:0016491">
    <property type="term" value="F:oxidoreductase activity"/>
    <property type="evidence" value="ECO:0007669"/>
    <property type="project" value="UniProtKB-KW"/>
</dbReference>
<evidence type="ECO:0000313" key="4">
    <source>
        <dbReference type="Proteomes" id="UP000235836"/>
    </source>
</evidence>
<keyword evidence="2" id="KW-0560">Oxidoreductase</keyword>
<organism evidence="3 4">
    <name type="scientific">Corynebacterium tuscaniense</name>
    <dbReference type="NCBI Taxonomy" id="302449"/>
    <lineage>
        <taxon>Bacteria</taxon>
        <taxon>Bacillati</taxon>
        <taxon>Actinomycetota</taxon>
        <taxon>Actinomycetes</taxon>
        <taxon>Mycobacteriales</taxon>
        <taxon>Corynebacteriaceae</taxon>
        <taxon>Corynebacterium</taxon>
    </lineage>
</organism>
<dbReference type="PROSITE" id="PS00061">
    <property type="entry name" value="ADH_SHORT"/>
    <property type="match status" value="1"/>
</dbReference>
<reference evidence="3 4" key="1">
    <citation type="submission" date="2017-09" db="EMBL/GenBank/DDBJ databases">
        <title>Bacterial strain isolated from the female urinary microbiota.</title>
        <authorList>
            <person name="Thomas-White K."/>
            <person name="Kumar N."/>
            <person name="Forster S."/>
            <person name="Putonti C."/>
            <person name="Lawley T."/>
            <person name="Wolfe A.J."/>
        </authorList>
    </citation>
    <scope>NUCLEOTIDE SEQUENCE [LARGE SCALE GENOMIC DNA]</scope>
    <source>
        <strain evidence="3 4">UMB0792</strain>
    </source>
</reference>
<name>A0A2N6T698_9CORY</name>
<dbReference type="InterPro" id="IPR002347">
    <property type="entry name" value="SDR_fam"/>
</dbReference>
<proteinExistence type="inferred from homology"/>